<dbReference type="PROSITE" id="PS51257">
    <property type="entry name" value="PROKAR_LIPOPROTEIN"/>
    <property type="match status" value="1"/>
</dbReference>
<feature type="chain" id="PRO_5039530700" evidence="7">
    <location>
        <begin position="25"/>
        <end position="372"/>
    </location>
</feature>
<evidence type="ECO:0000256" key="6">
    <source>
        <dbReference type="SAM" id="MobiDB-lite"/>
    </source>
</evidence>
<dbReference type="Proteomes" id="UP000011723">
    <property type="component" value="Chromosome"/>
</dbReference>
<sequence>MRPRTASRAATGTVAALLLLSACATRPDEPGATTGSATGDTTETTTAEATTDTAACAGSDLDLAETSFGRYTPLRVVDTGVSNVWFNFEIVDNRFDPCLPLSWVTLSGTNGDRSQPEGGPATIAEAVVFFHHDTPVTDPPPVQFREIRAVERAADDTVEVTYGHAGGANADGVTETFTVTHTWDDTRMVTGGPDATAYEEAASFLLTLNLNSLPPPHDAPSVLLGNAGDSRLAAQHSLRRRTEALIATMPLDNAWMTCSFASPAAPISCRGEGVSWPVIPEGFTERTSWQGPGPASGLGIGYLPTTVSTTGDPSPMPDPEVELPDEALSRVGTYLVDTSGDTVVISSGRSGVEVGKVGIRLTEVSHVDTSRW</sequence>
<evidence type="ECO:0000256" key="3">
    <source>
        <dbReference type="ARBA" id="ARBA00023136"/>
    </source>
</evidence>
<feature type="signal peptide" evidence="7">
    <location>
        <begin position="1"/>
        <end position="24"/>
    </location>
</feature>
<keyword evidence="5" id="KW-0449">Lipoprotein</keyword>
<evidence type="ECO:0000256" key="4">
    <source>
        <dbReference type="ARBA" id="ARBA00023139"/>
    </source>
</evidence>
<dbReference type="InterPro" id="IPR025971">
    <property type="entry name" value="LppP/LprE"/>
</dbReference>
<evidence type="ECO:0000256" key="1">
    <source>
        <dbReference type="ARBA" id="ARBA00022475"/>
    </source>
</evidence>
<evidence type="ECO:0000256" key="2">
    <source>
        <dbReference type="ARBA" id="ARBA00022729"/>
    </source>
</evidence>
<keyword evidence="2 7" id="KW-0732">Signal</keyword>
<feature type="compositionally biased region" description="Low complexity" evidence="6">
    <location>
        <begin position="31"/>
        <end position="48"/>
    </location>
</feature>
<dbReference type="OrthoDB" id="4403688at2"/>
<keyword evidence="9" id="KW-1185">Reference proteome</keyword>
<dbReference type="STRING" id="1121362.A605_00990"/>
<dbReference type="Pfam" id="PF14041">
    <property type="entry name" value="Lipoprotein_21"/>
    <property type="match status" value="1"/>
</dbReference>
<dbReference type="EMBL" id="CP003697">
    <property type="protein sequence ID" value="AGF71214.1"/>
    <property type="molecule type" value="Genomic_DNA"/>
</dbReference>
<name>M1MU25_9CORY</name>
<accession>M1MU25</accession>
<dbReference type="eggNOG" id="ENOG5032E8K">
    <property type="taxonomic scope" value="Bacteria"/>
</dbReference>
<protein>
    <submittedName>
        <fullName evidence="8">Uncharacterized protein</fullName>
    </submittedName>
</protein>
<dbReference type="HOGENOM" id="CLU_749483_0_0_11"/>
<dbReference type="KEGG" id="chn:A605_00990"/>
<keyword evidence="4" id="KW-0564">Palmitate</keyword>
<reference evidence="8 9" key="1">
    <citation type="journal article" date="2012" name="Stand. Genomic Sci.">
        <title>Genome sequence of the halotolerant bacterium Corynebacterium halotolerans type strain YIM 70093(T) (= DSM 44683(T)).</title>
        <authorList>
            <person name="Ruckert C."/>
            <person name="Albersmeier A."/>
            <person name="Al-Dilaimi A."/>
            <person name="Niehaus K."/>
            <person name="Szczepanowski R."/>
            <person name="Kalinowski J."/>
        </authorList>
    </citation>
    <scope>NUCLEOTIDE SEQUENCE [LARGE SCALE GENOMIC DNA]</scope>
    <source>
        <strain evidence="8">YIM 70093</strain>
    </source>
</reference>
<dbReference type="RefSeq" id="WP_015399638.1">
    <property type="nucleotide sequence ID" value="NC_020302.1"/>
</dbReference>
<organism evidence="8 9">
    <name type="scientific">Corynebacterium halotolerans YIM 70093 = DSM 44683</name>
    <dbReference type="NCBI Taxonomy" id="1121362"/>
    <lineage>
        <taxon>Bacteria</taxon>
        <taxon>Bacillati</taxon>
        <taxon>Actinomycetota</taxon>
        <taxon>Actinomycetes</taxon>
        <taxon>Mycobacteriales</taxon>
        <taxon>Corynebacteriaceae</taxon>
        <taxon>Corynebacterium</taxon>
    </lineage>
</organism>
<dbReference type="AlphaFoldDB" id="M1MU25"/>
<feature type="region of interest" description="Disordered" evidence="6">
    <location>
        <begin position="27"/>
        <end position="48"/>
    </location>
</feature>
<evidence type="ECO:0000313" key="9">
    <source>
        <dbReference type="Proteomes" id="UP000011723"/>
    </source>
</evidence>
<evidence type="ECO:0000256" key="5">
    <source>
        <dbReference type="ARBA" id="ARBA00023288"/>
    </source>
</evidence>
<keyword evidence="1" id="KW-1003">Cell membrane</keyword>
<keyword evidence="3" id="KW-0472">Membrane</keyword>
<evidence type="ECO:0000256" key="7">
    <source>
        <dbReference type="SAM" id="SignalP"/>
    </source>
</evidence>
<gene>
    <name evidence="8" type="ORF">A605_00990</name>
</gene>
<dbReference type="PATRIC" id="fig|1121362.3.peg.190"/>
<evidence type="ECO:0000313" key="8">
    <source>
        <dbReference type="EMBL" id="AGF71214.1"/>
    </source>
</evidence>
<proteinExistence type="predicted"/>